<evidence type="ECO:0000313" key="3">
    <source>
        <dbReference type="Proteomes" id="UP000005237"/>
    </source>
</evidence>
<organism evidence="2 3">
    <name type="scientific">Caenorhabditis japonica</name>
    <dbReference type="NCBI Taxonomy" id="281687"/>
    <lineage>
        <taxon>Eukaryota</taxon>
        <taxon>Metazoa</taxon>
        <taxon>Ecdysozoa</taxon>
        <taxon>Nematoda</taxon>
        <taxon>Chromadorea</taxon>
        <taxon>Rhabditida</taxon>
        <taxon>Rhabditina</taxon>
        <taxon>Rhabditomorpha</taxon>
        <taxon>Rhabditoidea</taxon>
        <taxon>Rhabditidae</taxon>
        <taxon>Peloderinae</taxon>
        <taxon>Caenorhabditis</taxon>
    </lineage>
</organism>
<dbReference type="Proteomes" id="UP000005237">
    <property type="component" value="Unassembled WGS sequence"/>
</dbReference>
<evidence type="ECO:0000256" key="1">
    <source>
        <dbReference type="SAM" id="MobiDB-lite"/>
    </source>
</evidence>
<reference evidence="2" key="2">
    <citation type="submission" date="2022-06" db="UniProtKB">
        <authorList>
            <consortium name="EnsemblMetazoa"/>
        </authorList>
    </citation>
    <scope>IDENTIFICATION</scope>
    <source>
        <strain evidence="2">DF5081</strain>
    </source>
</reference>
<proteinExistence type="predicted"/>
<dbReference type="EnsemblMetazoa" id="CJA35059.1">
    <property type="protein sequence ID" value="CJA35059.1"/>
    <property type="gene ID" value="WBGene00210906"/>
</dbReference>
<sequence length="213" mass="24814">MAPHSDIPPPFAKVHDHRARLDILRSPCTLAHGPDYAQQPAARTIDDRRRPTDVRRLLDPNSLPPTNQDRAADQSALMKTFWKEPAHFWHYKRRRFRPFRNAEDRAEDFMATKAEATVDEIIGDLRLTFENELTGQLREKQFNKCRQGRGEPNEATMYNRVRTLTSQAFRAEDRATIEKKTRDAFLDGLEDETRYNVKDTNPRTAVQHSTKRS</sequence>
<protein>
    <submittedName>
        <fullName evidence="2">Uncharacterized protein</fullName>
    </submittedName>
</protein>
<accession>A0A8R1IFH5</accession>
<name>A0A8R1IFH5_CAEJA</name>
<dbReference type="AlphaFoldDB" id="A0A8R1IFH5"/>
<feature type="compositionally biased region" description="Basic and acidic residues" evidence="1">
    <location>
        <begin position="44"/>
        <end position="58"/>
    </location>
</feature>
<reference evidence="3" key="1">
    <citation type="submission" date="2010-08" db="EMBL/GenBank/DDBJ databases">
        <authorList>
            <consortium name="Caenorhabditis japonica Sequencing Consortium"/>
            <person name="Wilson R.K."/>
        </authorList>
    </citation>
    <scope>NUCLEOTIDE SEQUENCE [LARGE SCALE GENOMIC DNA]</scope>
    <source>
        <strain evidence="3">DF5081</strain>
    </source>
</reference>
<evidence type="ECO:0000313" key="2">
    <source>
        <dbReference type="EnsemblMetazoa" id="CJA35059.1"/>
    </source>
</evidence>
<keyword evidence="3" id="KW-1185">Reference proteome</keyword>
<feature type="region of interest" description="Disordered" evidence="1">
    <location>
        <begin position="30"/>
        <end position="72"/>
    </location>
</feature>